<keyword evidence="3" id="KW-0813">Transport</keyword>
<dbReference type="AlphaFoldDB" id="A0AAJ2VTC2"/>
<comment type="subcellular location">
    <subcellularLocation>
        <location evidence="1">Cell inner membrane</location>
        <topology evidence="1">Single-pass membrane protein</topology>
    </subcellularLocation>
</comment>
<comment type="similarity">
    <text evidence="2">Belongs to the GSP M family.</text>
</comment>
<evidence type="ECO:0000256" key="3">
    <source>
        <dbReference type="ARBA" id="ARBA00022448"/>
    </source>
</evidence>
<dbReference type="RefSeq" id="WP_319629247.1">
    <property type="nucleotide sequence ID" value="NZ_JAWXRB010000002.1"/>
</dbReference>
<proteinExistence type="inferred from homology"/>
<evidence type="ECO:0000313" key="11">
    <source>
        <dbReference type="EMBL" id="MDX6032755.1"/>
    </source>
</evidence>
<dbReference type="GO" id="GO:0015628">
    <property type="term" value="P:protein secretion by the type II secretion system"/>
    <property type="evidence" value="ECO:0007669"/>
    <property type="project" value="InterPro"/>
</dbReference>
<evidence type="ECO:0000256" key="1">
    <source>
        <dbReference type="ARBA" id="ARBA00004377"/>
    </source>
</evidence>
<organism evidence="11 14">
    <name type="scientific">Scandinavium lactucae</name>
    <dbReference type="NCBI Taxonomy" id="3095028"/>
    <lineage>
        <taxon>Bacteria</taxon>
        <taxon>Pseudomonadati</taxon>
        <taxon>Pseudomonadota</taxon>
        <taxon>Gammaproteobacteria</taxon>
        <taxon>Enterobacterales</taxon>
        <taxon>Enterobacteriaceae</taxon>
        <taxon>Scandinavium</taxon>
    </lineage>
</organism>
<dbReference type="GO" id="GO:0015627">
    <property type="term" value="C:type II protein secretion system complex"/>
    <property type="evidence" value="ECO:0007669"/>
    <property type="project" value="InterPro"/>
</dbReference>
<evidence type="ECO:0000256" key="8">
    <source>
        <dbReference type="ARBA" id="ARBA00022989"/>
    </source>
</evidence>
<name>A0AAJ2VTC2_9ENTR</name>
<evidence type="ECO:0000313" key="13">
    <source>
        <dbReference type="Proteomes" id="UP001275664"/>
    </source>
</evidence>
<evidence type="ECO:0000256" key="10">
    <source>
        <dbReference type="SAM" id="Phobius"/>
    </source>
</evidence>
<dbReference type="GO" id="GO:0005886">
    <property type="term" value="C:plasma membrane"/>
    <property type="evidence" value="ECO:0007669"/>
    <property type="project" value="UniProtKB-SubCell"/>
</dbReference>
<keyword evidence="5" id="KW-0997">Cell inner membrane</keyword>
<keyword evidence="8 10" id="KW-1133">Transmembrane helix</keyword>
<comment type="caution">
    <text evidence="11">The sequence shown here is derived from an EMBL/GenBank/DDBJ whole genome shotgun (WGS) entry which is preliminary data.</text>
</comment>
<keyword evidence="6 10" id="KW-0812">Transmembrane</keyword>
<evidence type="ECO:0000313" key="14">
    <source>
        <dbReference type="Proteomes" id="UP001282336"/>
    </source>
</evidence>
<evidence type="ECO:0000256" key="7">
    <source>
        <dbReference type="ARBA" id="ARBA00022927"/>
    </source>
</evidence>
<keyword evidence="4" id="KW-1003">Cell membrane</keyword>
<dbReference type="Proteomes" id="UP001275664">
    <property type="component" value="Unassembled WGS sequence"/>
</dbReference>
<dbReference type="InterPro" id="IPR007690">
    <property type="entry name" value="T2SS_GspM"/>
</dbReference>
<keyword evidence="9 10" id="KW-0472">Membrane</keyword>
<sequence>MINWWQGKTLREKVFIFLLAGSCLMAGIMYGIVTPLNNGIARLSAENIRLADEITWLNNAAHRKGIVPANPTTATMEQLLANTARQSGIQYKSQKTDPQTLSISLAPLPANTLFVWLQALQHSGLQVTQLDFSAHPSGKNSVKVITLKLRQVKPHG</sequence>
<evidence type="ECO:0000256" key="6">
    <source>
        <dbReference type="ARBA" id="ARBA00022692"/>
    </source>
</evidence>
<evidence type="ECO:0000256" key="2">
    <source>
        <dbReference type="ARBA" id="ARBA00010637"/>
    </source>
</evidence>
<dbReference type="EMBL" id="JAWXRC010000031">
    <property type="protein sequence ID" value="MDX6032755.1"/>
    <property type="molecule type" value="Genomic_DNA"/>
</dbReference>
<evidence type="ECO:0000256" key="4">
    <source>
        <dbReference type="ARBA" id="ARBA00022475"/>
    </source>
</evidence>
<dbReference type="Gene3D" id="3.30.1360.100">
    <property type="entry name" value="General secretion pathway protein M, EpsM"/>
    <property type="match status" value="1"/>
</dbReference>
<dbReference type="EMBL" id="JAWXRD010000008">
    <property type="protein sequence ID" value="MDX6040028.1"/>
    <property type="molecule type" value="Genomic_DNA"/>
</dbReference>
<dbReference type="InterPro" id="IPR023229">
    <property type="entry name" value="T2SS_M_periplasmic_sf"/>
</dbReference>
<feature type="transmembrane region" description="Helical" evidence="10">
    <location>
        <begin position="14"/>
        <end position="33"/>
    </location>
</feature>
<dbReference type="Pfam" id="PF04612">
    <property type="entry name" value="T2SSM"/>
    <property type="match status" value="1"/>
</dbReference>
<accession>A0AAJ2VTC2</accession>
<dbReference type="Proteomes" id="UP001282336">
    <property type="component" value="Unassembled WGS sequence"/>
</dbReference>
<reference evidence="11 13" key="1">
    <citation type="submission" date="2023-11" db="EMBL/GenBank/DDBJ databases">
        <title>Scandinavium wanjuensis sp. nov., isolated from lettuce South Korea.</title>
        <authorList>
            <person name="Park J."/>
            <person name="Park S."/>
            <person name="Oh K.K."/>
            <person name="Cho G.S."/>
            <person name="Franz C.M.A.P."/>
        </authorList>
    </citation>
    <scope>NUCLEOTIDE SEQUENCE</scope>
    <source>
        <strain evidence="11">V105_12</strain>
        <strain evidence="12 13">V105_6</strain>
    </source>
</reference>
<evidence type="ECO:0000256" key="9">
    <source>
        <dbReference type="ARBA" id="ARBA00023136"/>
    </source>
</evidence>
<gene>
    <name evidence="11" type="primary">gspM</name>
    <name evidence="12" type="ORF">SIK69_07425</name>
    <name evidence="11" type="ORF">SIL20_14695</name>
</gene>
<protein>
    <submittedName>
        <fullName evidence="11">Type II secretion system protein GspM</fullName>
    </submittedName>
</protein>
<dbReference type="SUPFAM" id="SSF103054">
    <property type="entry name" value="General secretion pathway protein M, EpsM"/>
    <property type="match status" value="1"/>
</dbReference>
<evidence type="ECO:0000313" key="12">
    <source>
        <dbReference type="EMBL" id="MDX6040028.1"/>
    </source>
</evidence>
<keyword evidence="13" id="KW-1185">Reference proteome</keyword>
<evidence type="ECO:0000256" key="5">
    <source>
        <dbReference type="ARBA" id="ARBA00022519"/>
    </source>
</evidence>
<keyword evidence="7" id="KW-0653">Protein transport</keyword>